<protein>
    <submittedName>
        <fullName evidence="2">Uncharacterized protein</fullName>
    </submittedName>
</protein>
<evidence type="ECO:0000313" key="2">
    <source>
        <dbReference type="EMBL" id="RDH39349.1"/>
    </source>
</evidence>
<reference evidence="2 3" key="1">
    <citation type="submission" date="2018-07" db="EMBL/GenBank/DDBJ databases">
        <title>The genomes of Aspergillus section Nigri reveals drivers in fungal speciation.</title>
        <authorList>
            <consortium name="DOE Joint Genome Institute"/>
            <person name="Vesth T.C."/>
            <person name="Nybo J."/>
            <person name="Theobald S."/>
            <person name="Brandl J."/>
            <person name="Frisvad J.C."/>
            <person name="Nielsen K.F."/>
            <person name="Lyhne E.K."/>
            <person name="Kogle M.E."/>
            <person name="Kuo A."/>
            <person name="Riley R."/>
            <person name="Clum A."/>
            <person name="Nolan M."/>
            <person name="Lipzen A."/>
            <person name="Salamov A."/>
            <person name="Henrissat B."/>
            <person name="Wiebenga A."/>
            <person name="De vries R.P."/>
            <person name="Grigoriev I.V."/>
            <person name="Mortensen U.H."/>
            <person name="Andersen M.R."/>
            <person name="Baker S.E."/>
        </authorList>
    </citation>
    <scope>NUCLEOTIDE SEQUENCE [LARGE SCALE GENOMIC DNA]</scope>
    <source>
        <strain evidence="2 3">CBS 139.54b</strain>
    </source>
</reference>
<accession>A0A3F3QK40</accession>
<name>A0A3F3QK40_9EURO</name>
<organism evidence="2 3">
    <name type="scientific">Aspergillus welwitschiae</name>
    <dbReference type="NCBI Taxonomy" id="1341132"/>
    <lineage>
        <taxon>Eukaryota</taxon>
        <taxon>Fungi</taxon>
        <taxon>Dikarya</taxon>
        <taxon>Ascomycota</taxon>
        <taxon>Pezizomycotina</taxon>
        <taxon>Eurotiomycetes</taxon>
        <taxon>Eurotiomycetidae</taxon>
        <taxon>Eurotiales</taxon>
        <taxon>Aspergillaceae</taxon>
        <taxon>Aspergillus</taxon>
        <taxon>Aspergillus subgen. Circumdati</taxon>
    </lineage>
</organism>
<dbReference type="Proteomes" id="UP000253729">
    <property type="component" value="Unassembled WGS sequence"/>
</dbReference>
<dbReference type="AlphaFoldDB" id="A0A3F3QK40"/>
<evidence type="ECO:0000313" key="3">
    <source>
        <dbReference type="Proteomes" id="UP000253729"/>
    </source>
</evidence>
<dbReference type="GeneID" id="38132517"/>
<dbReference type="EMBL" id="KZ852032">
    <property type="protein sequence ID" value="RDH39349.1"/>
    <property type="molecule type" value="Genomic_DNA"/>
</dbReference>
<feature type="compositionally biased region" description="Polar residues" evidence="1">
    <location>
        <begin position="89"/>
        <end position="105"/>
    </location>
</feature>
<keyword evidence="3" id="KW-1185">Reference proteome</keyword>
<sequence length="105" mass="11049">MQRSLVRNEPVELSLFLPALLSESAAIPPIRGLLCENQSALAASSQLGLSTAKSRIIRVSDGLKTSIPGQGAARSTGSVVRVKRRETKNSGTEANPVSCSSRRCG</sequence>
<feature type="region of interest" description="Disordered" evidence="1">
    <location>
        <begin position="67"/>
        <end position="105"/>
    </location>
</feature>
<evidence type="ECO:0000256" key="1">
    <source>
        <dbReference type="SAM" id="MobiDB-lite"/>
    </source>
</evidence>
<dbReference type="RefSeq" id="XP_026632371.1">
    <property type="nucleotide sequence ID" value="XM_026764161.1"/>
</dbReference>
<proteinExistence type="predicted"/>
<gene>
    <name evidence="2" type="ORF">BDQ94DRAFT_132922</name>
</gene>